<dbReference type="OrthoDB" id="9149083at2"/>
<evidence type="ECO:0000313" key="1">
    <source>
        <dbReference type="EMBL" id="AGA92304.1"/>
    </source>
</evidence>
<gene>
    <name evidence="1" type="ORF">Thimo_3648</name>
</gene>
<dbReference type="AlphaFoldDB" id="L0H3Y3"/>
<name>L0H3Y3_9GAMM</name>
<sequence length="121" mass="13786">MQIAGVGGQGKSRLGYELVLWAKERNWQAGLLDTDALDAFGGHWPNWQPKRPHLLVLDYVVGREDKIQPAIQTLAQRADELRRPVRLLLLERQRWDRGGLRTTVRSDGRFDPLLDSEGCAE</sequence>
<keyword evidence="2" id="KW-1185">Reference proteome</keyword>
<dbReference type="Proteomes" id="UP000010816">
    <property type="component" value="Chromosome"/>
</dbReference>
<dbReference type="EMBL" id="CP003051">
    <property type="protein sequence ID" value="AGA92304.1"/>
    <property type="molecule type" value="Genomic_DNA"/>
</dbReference>
<evidence type="ECO:0000313" key="2">
    <source>
        <dbReference type="Proteomes" id="UP000010816"/>
    </source>
</evidence>
<organism evidence="1 2">
    <name type="scientific">Thioflavicoccus mobilis 8321</name>
    <dbReference type="NCBI Taxonomy" id="765912"/>
    <lineage>
        <taxon>Bacteria</taxon>
        <taxon>Pseudomonadati</taxon>
        <taxon>Pseudomonadota</taxon>
        <taxon>Gammaproteobacteria</taxon>
        <taxon>Chromatiales</taxon>
        <taxon>Chromatiaceae</taxon>
        <taxon>Thioflavicoccus</taxon>
    </lineage>
</organism>
<dbReference type="RefSeq" id="WP_015282429.1">
    <property type="nucleotide sequence ID" value="NC_019940.1"/>
</dbReference>
<reference evidence="1 2" key="1">
    <citation type="submission" date="2011-09" db="EMBL/GenBank/DDBJ databases">
        <title>Complete sequence of chromosome of Thioflavicoccus mobilis 8321.</title>
        <authorList>
            <consortium name="US DOE Joint Genome Institute"/>
            <person name="Lucas S."/>
            <person name="Han J."/>
            <person name="Lapidus A."/>
            <person name="Cheng J.-F."/>
            <person name="Goodwin L."/>
            <person name="Pitluck S."/>
            <person name="Peters L."/>
            <person name="Ovchinnikova G."/>
            <person name="Lu M."/>
            <person name="Detter J.C."/>
            <person name="Han C."/>
            <person name="Tapia R."/>
            <person name="Land M."/>
            <person name="Hauser L."/>
            <person name="Kyrpides N."/>
            <person name="Ivanova N."/>
            <person name="Pagani I."/>
            <person name="Vogl K."/>
            <person name="Liu Z."/>
            <person name="Imhoff J."/>
            <person name="Thiel V."/>
            <person name="Frigaard N.-U."/>
            <person name="Bryant D."/>
            <person name="Woyke T."/>
        </authorList>
    </citation>
    <scope>NUCLEOTIDE SEQUENCE [LARGE SCALE GENOMIC DNA]</scope>
    <source>
        <strain evidence="1 2">8321</strain>
    </source>
</reference>
<proteinExistence type="predicted"/>
<dbReference type="HOGENOM" id="CLU_2036994_0_0_6"/>
<dbReference type="KEGG" id="tmb:Thimo_3648"/>
<accession>L0H3Y3</accession>
<protein>
    <submittedName>
        <fullName evidence="1">Uncharacterized protein</fullName>
    </submittedName>
</protein>